<dbReference type="EMBL" id="FQNC01000042">
    <property type="protein sequence ID" value="SGY41823.1"/>
    <property type="molecule type" value="Genomic_DNA"/>
</dbReference>
<evidence type="ECO:0000313" key="3">
    <source>
        <dbReference type="Proteomes" id="UP000249464"/>
    </source>
</evidence>
<reference evidence="2 3" key="1">
    <citation type="submission" date="2016-11" db="EMBL/GenBank/DDBJ databases">
        <authorList>
            <person name="Jaros S."/>
            <person name="Januszkiewicz K."/>
            <person name="Wedrychowicz H."/>
        </authorList>
    </citation>
    <scope>NUCLEOTIDE SEQUENCE [LARGE SCALE GENOMIC DNA]</scope>
</reference>
<name>A0A2X0M615_9BASI</name>
<dbReference type="EMBL" id="FQNC01000042">
    <property type="protein sequence ID" value="SGY41846.1"/>
    <property type="molecule type" value="Genomic_DNA"/>
</dbReference>
<evidence type="ECO:0000313" key="2">
    <source>
        <dbReference type="EMBL" id="SGY41846.1"/>
    </source>
</evidence>
<dbReference type="AlphaFoldDB" id="A0A2X0M615"/>
<gene>
    <name evidence="2" type="primary">BQ5605_C003g02573</name>
    <name evidence="1" type="synonym">BQ5605_C003g02568</name>
    <name evidence="1" type="ORF">BQ5605_C003G02568</name>
    <name evidence="2" type="ORF">BQ5605_C003G02573</name>
</gene>
<accession>A0A2X0M615</accession>
<evidence type="ECO:0000313" key="1">
    <source>
        <dbReference type="EMBL" id="SGY41823.1"/>
    </source>
</evidence>
<sequence length="67" mass="7641">MSRVKTEAGSSSTTTLWVLRPNKNGCYFTHFVEGTVPFHVIDGQQSLYKPQERHRGYNAPKISKMQV</sequence>
<proteinExistence type="predicted"/>
<dbReference type="Proteomes" id="UP000249464">
    <property type="component" value="Unassembled WGS sequence"/>
</dbReference>
<organism evidence="2 3">
    <name type="scientific">Microbotryum silenes-dioicae</name>
    <dbReference type="NCBI Taxonomy" id="796604"/>
    <lineage>
        <taxon>Eukaryota</taxon>
        <taxon>Fungi</taxon>
        <taxon>Dikarya</taxon>
        <taxon>Basidiomycota</taxon>
        <taxon>Pucciniomycotina</taxon>
        <taxon>Microbotryomycetes</taxon>
        <taxon>Microbotryales</taxon>
        <taxon>Microbotryaceae</taxon>
        <taxon>Microbotryum</taxon>
    </lineage>
</organism>
<keyword evidence="3" id="KW-1185">Reference proteome</keyword>
<protein>
    <submittedName>
        <fullName evidence="1">BQ5605_C003g02568 protein</fullName>
    </submittedName>
    <submittedName>
        <fullName evidence="2">BQ5605_C003g02573 protein</fullName>
    </submittedName>
</protein>